<protein>
    <submittedName>
        <fullName evidence="1">Uncharacterized protein</fullName>
    </submittedName>
</protein>
<keyword evidence="2" id="KW-1185">Reference proteome</keyword>
<organism evidence="1 2">
    <name type="scientific">Willisornis vidua</name>
    <name type="common">Xingu scale-backed antbird</name>
    <dbReference type="NCBI Taxonomy" id="1566151"/>
    <lineage>
        <taxon>Eukaryota</taxon>
        <taxon>Metazoa</taxon>
        <taxon>Chordata</taxon>
        <taxon>Craniata</taxon>
        <taxon>Vertebrata</taxon>
        <taxon>Euteleostomi</taxon>
        <taxon>Archelosauria</taxon>
        <taxon>Archosauria</taxon>
        <taxon>Dinosauria</taxon>
        <taxon>Saurischia</taxon>
        <taxon>Theropoda</taxon>
        <taxon>Coelurosauria</taxon>
        <taxon>Aves</taxon>
        <taxon>Neognathae</taxon>
        <taxon>Neoaves</taxon>
        <taxon>Telluraves</taxon>
        <taxon>Australaves</taxon>
        <taxon>Passeriformes</taxon>
        <taxon>Thamnophilidae</taxon>
        <taxon>Willisornis</taxon>
    </lineage>
</organism>
<evidence type="ECO:0000313" key="2">
    <source>
        <dbReference type="Proteomes" id="UP001145742"/>
    </source>
</evidence>
<evidence type="ECO:0000313" key="1">
    <source>
        <dbReference type="EMBL" id="KAJ7412059.1"/>
    </source>
</evidence>
<sequence>MDDYDIRSAASILASVKEQEARFERLTRALEEERRNVSLQLERAHQPADRMSICNIGNGQPLATAWQQLVLQLANPSDTQGLSGGFCVKGIKALLAPGPGIEWGLAGWVCDEVNKETTRGLYQCYAKMRAPDLTEMKFPG</sequence>
<dbReference type="Proteomes" id="UP001145742">
    <property type="component" value="Unassembled WGS sequence"/>
</dbReference>
<gene>
    <name evidence="1" type="ORF">WISP_99324</name>
</gene>
<reference evidence="1" key="1">
    <citation type="submission" date="2019-10" db="EMBL/GenBank/DDBJ databases">
        <authorList>
            <person name="Soares A.E.R."/>
            <person name="Aleixo A."/>
            <person name="Schneider P."/>
            <person name="Miyaki C.Y."/>
            <person name="Schneider M.P."/>
            <person name="Mello C."/>
            <person name="Vasconcelos A.T.R."/>
        </authorList>
    </citation>
    <scope>NUCLEOTIDE SEQUENCE</scope>
    <source>
        <tissue evidence="1">Muscle</tissue>
    </source>
</reference>
<dbReference type="EMBL" id="WHWB01034265">
    <property type="protein sequence ID" value="KAJ7412059.1"/>
    <property type="molecule type" value="Genomic_DNA"/>
</dbReference>
<comment type="caution">
    <text evidence="1">The sequence shown here is derived from an EMBL/GenBank/DDBJ whole genome shotgun (WGS) entry which is preliminary data.</text>
</comment>
<proteinExistence type="predicted"/>
<accession>A0ABQ9D544</accession>
<name>A0ABQ9D544_9PASS</name>